<dbReference type="EMBL" id="CP024902">
    <property type="protein sequence ID" value="AXF19731.1"/>
    <property type="molecule type" value="Genomic_DNA"/>
</dbReference>
<dbReference type="SUPFAM" id="SSF53756">
    <property type="entry name" value="UDP-Glycosyltransferase/glycogen phosphorylase"/>
    <property type="match status" value="1"/>
</dbReference>
<gene>
    <name evidence="2" type="ORF">CUJ89_03845</name>
</gene>
<evidence type="ECO:0000313" key="2">
    <source>
        <dbReference type="EMBL" id="AXF19731.1"/>
    </source>
</evidence>
<dbReference type="Proteomes" id="UP000253104">
    <property type="component" value="Chromosome mHSR5_A"/>
</dbReference>
<dbReference type="CDD" id="cd03809">
    <property type="entry name" value="GT4_MtfB-like"/>
    <property type="match status" value="1"/>
</dbReference>
<dbReference type="PANTHER" id="PTHR46401:SF9">
    <property type="entry name" value="MANNOSYLTRANSFERASE A"/>
    <property type="match status" value="1"/>
</dbReference>
<protein>
    <submittedName>
        <fullName evidence="2">Glycosyltransferase family 1 protein</fullName>
    </submittedName>
</protein>
<reference evidence="2 3" key="1">
    <citation type="journal article" date="2018" name="ISME J.">
        <title>Involvement of Burkholderiaceae and sulfurous volatiles in disease-suppressive soils.</title>
        <authorList>
            <person name="Carrion V.J."/>
            <person name="Cordovez V."/>
            <person name="Tyc O."/>
            <person name="Etalo D.W."/>
            <person name="de Bruijn I."/>
            <person name="de Jager V.C."/>
            <person name="Medema M.H."/>
            <person name="Eberl L."/>
            <person name="Raaijmakers J.M."/>
        </authorList>
    </citation>
    <scope>NUCLEOTIDE SEQUENCE [LARGE SCALE GENOMIC DNA]</scope>
    <source>
        <strain evidence="3">mHSR5</strain>
    </source>
</reference>
<organism evidence="2 3">
    <name type="scientific">Burkholderia pyrrocinia</name>
    <name type="common">Pseudomonas pyrrocinia</name>
    <dbReference type="NCBI Taxonomy" id="60550"/>
    <lineage>
        <taxon>Bacteria</taxon>
        <taxon>Pseudomonadati</taxon>
        <taxon>Pseudomonadota</taxon>
        <taxon>Betaproteobacteria</taxon>
        <taxon>Burkholderiales</taxon>
        <taxon>Burkholderiaceae</taxon>
        <taxon>Burkholderia</taxon>
        <taxon>Burkholderia cepacia complex</taxon>
    </lineage>
</organism>
<dbReference type="PANTHER" id="PTHR46401">
    <property type="entry name" value="GLYCOSYLTRANSFERASE WBBK-RELATED"/>
    <property type="match status" value="1"/>
</dbReference>
<feature type="domain" description="Glycosyl transferase family 1" evidence="1">
    <location>
        <begin position="198"/>
        <end position="325"/>
    </location>
</feature>
<keyword evidence="2" id="KW-0808">Transferase</keyword>
<evidence type="ECO:0000259" key="1">
    <source>
        <dbReference type="Pfam" id="PF00534"/>
    </source>
</evidence>
<dbReference type="OrthoDB" id="433681at2"/>
<evidence type="ECO:0000313" key="3">
    <source>
        <dbReference type="Proteomes" id="UP000253104"/>
    </source>
</evidence>
<accession>A0A2Z5MRA2</accession>
<dbReference type="GO" id="GO:0016757">
    <property type="term" value="F:glycosyltransferase activity"/>
    <property type="evidence" value="ECO:0007669"/>
    <property type="project" value="InterPro"/>
</dbReference>
<dbReference type="RefSeq" id="WP_114176199.1">
    <property type="nucleotide sequence ID" value="NZ_CP024902.1"/>
</dbReference>
<dbReference type="Pfam" id="PF00534">
    <property type="entry name" value="Glycos_transf_1"/>
    <property type="match status" value="1"/>
</dbReference>
<sequence length="384" mass="42821">MLNVFLDVSRLLSRLAKGQLPTGVDRVGLAYVERYHGNARAVLSDLGFSKILSEQDSRRLFSLLLQSTAPSKARIRVQSAFSLLTPVSGTFEKAILLHTSHNGMEQPRYYQAMKRRGIRSVFMIHDLIPITHAEYCRPGVGTVHRARIHTALRHADGLIMNSQDTLDALTAEAHRVNLSLPPTVVARLAPGIASHGSVPSPLDQPYFVMLGTIEPRKNHWFMLHIWRKLVARLGTQAPKLVIIGRRGWECENVIDMLERCESIQDAVIEHSDCSDAQLRAWLQHARALLFPSFVEGYGMPLVEALTLGVPVLASDLGVFHEIAGDIPDYLDPFDGPGWCARILAYAQTGSPERNAQLDRIADFDIPTWQTHFRQVDAFINALSS</sequence>
<dbReference type="InterPro" id="IPR001296">
    <property type="entry name" value="Glyco_trans_1"/>
</dbReference>
<proteinExistence type="predicted"/>
<dbReference type="Gene3D" id="3.40.50.2000">
    <property type="entry name" value="Glycogen Phosphorylase B"/>
    <property type="match status" value="1"/>
</dbReference>
<dbReference type="AlphaFoldDB" id="A0A2Z5MRA2"/>
<name>A0A2Z5MRA2_BURPY</name>